<dbReference type="CDD" id="cd06225">
    <property type="entry name" value="HAMP"/>
    <property type="match status" value="1"/>
</dbReference>
<comment type="similarity">
    <text evidence="8">Belongs to the methyl-accepting chemotaxis (MCP) protein family.</text>
</comment>
<organism evidence="13 14">
    <name type="scientific">Hyella patelloides LEGE 07179</name>
    <dbReference type="NCBI Taxonomy" id="945734"/>
    <lineage>
        <taxon>Bacteria</taxon>
        <taxon>Bacillati</taxon>
        <taxon>Cyanobacteriota</taxon>
        <taxon>Cyanophyceae</taxon>
        <taxon>Pleurocapsales</taxon>
        <taxon>Hyellaceae</taxon>
        <taxon>Hyella</taxon>
    </lineage>
</organism>
<name>A0A563VMU7_9CYAN</name>
<dbReference type="Pfam" id="PF02743">
    <property type="entry name" value="dCache_1"/>
    <property type="match status" value="1"/>
</dbReference>
<protein>
    <submittedName>
        <fullName evidence="13">Methyl-accepting chemotaxis protein</fullName>
    </submittedName>
</protein>
<dbReference type="EMBL" id="CAACVJ010000071">
    <property type="protein sequence ID" value="VEP12741.1"/>
    <property type="molecule type" value="Genomic_DNA"/>
</dbReference>
<evidence type="ECO:0000259" key="11">
    <source>
        <dbReference type="PROSITE" id="PS50111"/>
    </source>
</evidence>
<dbReference type="Gene3D" id="3.30.450.20">
    <property type="entry name" value="PAS domain"/>
    <property type="match status" value="1"/>
</dbReference>
<proteinExistence type="inferred from homology"/>
<evidence type="ECO:0000256" key="6">
    <source>
        <dbReference type="ARBA" id="ARBA00023136"/>
    </source>
</evidence>
<dbReference type="PROSITE" id="PS50111">
    <property type="entry name" value="CHEMOTAXIS_TRANSDUC_2"/>
    <property type="match status" value="1"/>
</dbReference>
<dbReference type="PROSITE" id="PS50885">
    <property type="entry name" value="HAMP"/>
    <property type="match status" value="1"/>
</dbReference>
<comment type="subcellular location">
    <subcellularLocation>
        <location evidence="1">Cell membrane</location>
        <topology evidence="1">Multi-pass membrane protein</topology>
    </subcellularLocation>
</comment>
<feature type="transmembrane region" description="Helical" evidence="10">
    <location>
        <begin position="281"/>
        <end position="305"/>
    </location>
</feature>
<evidence type="ECO:0000256" key="3">
    <source>
        <dbReference type="ARBA" id="ARBA00022500"/>
    </source>
</evidence>
<evidence type="ECO:0000256" key="2">
    <source>
        <dbReference type="ARBA" id="ARBA00022475"/>
    </source>
</evidence>
<keyword evidence="3" id="KW-0145">Chemotaxis</keyword>
<dbReference type="Pfam" id="PF00015">
    <property type="entry name" value="MCPsignal"/>
    <property type="match status" value="1"/>
</dbReference>
<keyword evidence="4 10" id="KW-0812">Transmembrane</keyword>
<evidence type="ECO:0000256" key="4">
    <source>
        <dbReference type="ARBA" id="ARBA00022692"/>
    </source>
</evidence>
<keyword evidence="2" id="KW-1003">Cell membrane</keyword>
<feature type="transmembrane region" description="Helical" evidence="10">
    <location>
        <begin position="15"/>
        <end position="35"/>
    </location>
</feature>
<dbReference type="OrthoDB" id="315417at2"/>
<dbReference type="PANTHER" id="PTHR32089:SF114">
    <property type="entry name" value="METHYL-ACCEPTING CHEMOTAXIS PROTEIN MCPB"/>
    <property type="match status" value="1"/>
</dbReference>
<dbReference type="Proteomes" id="UP000320055">
    <property type="component" value="Unassembled WGS sequence"/>
</dbReference>
<feature type="domain" description="Methyl-accepting transducer" evidence="11">
    <location>
        <begin position="428"/>
        <end position="664"/>
    </location>
</feature>
<evidence type="ECO:0000256" key="7">
    <source>
        <dbReference type="ARBA" id="ARBA00023224"/>
    </source>
</evidence>
<evidence type="ECO:0000256" key="1">
    <source>
        <dbReference type="ARBA" id="ARBA00004651"/>
    </source>
</evidence>
<evidence type="ECO:0000256" key="10">
    <source>
        <dbReference type="SAM" id="Phobius"/>
    </source>
</evidence>
<dbReference type="Gene3D" id="6.10.340.10">
    <property type="match status" value="1"/>
</dbReference>
<dbReference type="Pfam" id="PF00672">
    <property type="entry name" value="HAMP"/>
    <property type="match status" value="1"/>
</dbReference>
<dbReference type="GO" id="GO:0006935">
    <property type="term" value="P:chemotaxis"/>
    <property type="evidence" value="ECO:0007669"/>
    <property type="project" value="UniProtKB-KW"/>
</dbReference>
<reference evidence="13 14" key="1">
    <citation type="submission" date="2019-01" db="EMBL/GenBank/DDBJ databases">
        <authorList>
            <person name="Brito A."/>
        </authorList>
    </citation>
    <scope>NUCLEOTIDE SEQUENCE [LARGE SCALE GENOMIC DNA]</scope>
    <source>
        <strain evidence="13">1</strain>
    </source>
</reference>
<dbReference type="SUPFAM" id="SSF58104">
    <property type="entry name" value="Methyl-accepting chemotaxis protein (MCP) signaling domain"/>
    <property type="match status" value="1"/>
</dbReference>
<evidence type="ECO:0000313" key="13">
    <source>
        <dbReference type="EMBL" id="VEP12741.1"/>
    </source>
</evidence>
<dbReference type="PANTHER" id="PTHR32089">
    <property type="entry name" value="METHYL-ACCEPTING CHEMOTAXIS PROTEIN MCPB"/>
    <property type="match status" value="1"/>
</dbReference>
<dbReference type="SUPFAM" id="SSF103190">
    <property type="entry name" value="Sensory domain-like"/>
    <property type="match status" value="1"/>
</dbReference>
<dbReference type="InterPro" id="IPR029151">
    <property type="entry name" value="Sensor-like_sf"/>
</dbReference>
<keyword evidence="14" id="KW-1185">Reference proteome</keyword>
<keyword evidence="5 10" id="KW-1133">Transmembrane helix</keyword>
<accession>A0A563VMU7</accession>
<dbReference type="Gene3D" id="1.10.287.950">
    <property type="entry name" value="Methyl-accepting chemotaxis protein"/>
    <property type="match status" value="1"/>
</dbReference>
<evidence type="ECO:0000256" key="5">
    <source>
        <dbReference type="ARBA" id="ARBA00022989"/>
    </source>
</evidence>
<dbReference type="GO" id="GO:0007165">
    <property type="term" value="P:signal transduction"/>
    <property type="evidence" value="ECO:0007669"/>
    <property type="project" value="UniProtKB-KW"/>
</dbReference>
<feature type="domain" description="HAMP" evidence="12">
    <location>
        <begin position="302"/>
        <end position="354"/>
    </location>
</feature>
<dbReference type="AlphaFoldDB" id="A0A563VMU7"/>
<evidence type="ECO:0000256" key="8">
    <source>
        <dbReference type="ARBA" id="ARBA00029447"/>
    </source>
</evidence>
<evidence type="ECO:0000259" key="12">
    <source>
        <dbReference type="PROSITE" id="PS50885"/>
    </source>
</evidence>
<evidence type="ECO:0000313" key="14">
    <source>
        <dbReference type="Proteomes" id="UP000320055"/>
    </source>
</evidence>
<dbReference type="GO" id="GO:0005886">
    <property type="term" value="C:plasma membrane"/>
    <property type="evidence" value="ECO:0007669"/>
    <property type="project" value="UniProtKB-SubCell"/>
</dbReference>
<evidence type="ECO:0000256" key="9">
    <source>
        <dbReference type="PROSITE-ProRule" id="PRU00284"/>
    </source>
</evidence>
<dbReference type="InterPro" id="IPR004089">
    <property type="entry name" value="MCPsignal_dom"/>
</dbReference>
<dbReference type="SMART" id="SM00304">
    <property type="entry name" value="HAMP"/>
    <property type="match status" value="2"/>
</dbReference>
<keyword evidence="6 10" id="KW-0472">Membrane</keyword>
<keyword evidence="7 9" id="KW-0807">Transducer</keyword>
<gene>
    <name evidence="13" type="ORF">H1P_1620007</name>
</gene>
<sequence length="702" mass="76097">MKIPFFQSLRFRMPVTLVFLGVIPPILIGIGFASFRATKIIHNDAEKIIGLETAKLQGVVSQWIEMNVLALKNLSEQPAIVSLDAQQQKPVLEKIVSNYEHLYLAITTDLNGMNLARSDNQSLKKYSDRQWFQGTMAGKDITYQSLTSRTTNKPAVCMSTPILQQKIVQGVTVICSSVDAIAAQVANINVGETGVAIIVDNNGQVVAHSNSELISGDTLVNLNNYPPVANIIAGNEGNFIFVDEAGIEWIAHGKLLDNDWAAITLQHTNEAFFAEQQYQQIAIASIVIVILITSILTSIIASSAVKPLINLTNVSLKVAEGDFSNTVKSDRDDEIGILADAFNQMAQQLQESFATLETKVNERTVQLSQAKTQLETAIYILIDEISDATEGDLTVRANLESVELGTVADLFNAIIGSLQEIAIEARQSTIQVENSLKQNESAIRLLAQQAIAETQETRKTLVSVQQMSQSIQEVAHNANQAEQIVDDTYKTVLNSTGNMDLTVDSILTLQTTVGESTKKMKRLGESSEKIAQALSFIEEIALKTNVLAINARTEAHRAGEYGQGFAVVAEQVSVLAEKCSTATQEIARIVTTIQAETQEVSQAMKSGTTQVAETTRLVESTKDSLNLVLEKSQAINQLMGSISQSTISQATTSQSVTSLMEKIAQLSETTSKSSQQVAKSIGSTAQVAAKLQSTVAQFKVTE</sequence>
<dbReference type="RefSeq" id="WP_144870792.1">
    <property type="nucleotide sequence ID" value="NZ_LR213913.1"/>
</dbReference>
<dbReference type="CDD" id="cd18774">
    <property type="entry name" value="PDC2_HK_sensor"/>
    <property type="match status" value="1"/>
</dbReference>
<dbReference type="InterPro" id="IPR033479">
    <property type="entry name" value="dCache_1"/>
</dbReference>
<dbReference type="SMART" id="SM00283">
    <property type="entry name" value="MA"/>
    <property type="match status" value="1"/>
</dbReference>
<dbReference type="InterPro" id="IPR003660">
    <property type="entry name" value="HAMP_dom"/>
</dbReference>